<evidence type="ECO:0000256" key="1">
    <source>
        <dbReference type="SAM" id="Coils"/>
    </source>
</evidence>
<dbReference type="AlphaFoldDB" id="A0A370KIT0"/>
<organism evidence="2 3">
    <name type="scientific">Rhizobium grahamii</name>
    <dbReference type="NCBI Taxonomy" id="1120045"/>
    <lineage>
        <taxon>Bacteria</taxon>
        <taxon>Pseudomonadati</taxon>
        <taxon>Pseudomonadota</taxon>
        <taxon>Alphaproteobacteria</taxon>
        <taxon>Hyphomicrobiales</taxon>
        <taxon>Rhizobiaceae</taxon>
        <taxon>Rhizobium/Agrobacterium group</taxon>
        <taxon>Rhizobium</taxon>
    </lineage>
</organism>
<accession>A0A370KIT0</accession>
<comment type="caution">
    <text evidence="2">The sequence shown here is derived from an EMBL/GenBank/DDBJ whole genome shotgun (WGS) entry which is preliminary data.</text>
</comment>
<reference evidence="2 3" key="1">
    <citation type="submission" date="2017-03" db="EMBL/GenBank/DDBJ databases">
        <title>Genome analysis of Rhizobial strains effectives or ineffectives for nitrogen fixation isolated from bean seeds.</title>
        <authorList>
            <person name="Peralta H."/>
            <person name="Aguilar-Vera A."/>
            <person name="Mora Y."/>
            <person name="Vargas-Lagunas C."/>
            <person name="Girard L."/>
            <person name="Mora J."/>
        </authorList>
    </citation>
    <scope>NUCLEOTIDE SEQUENCE [LARGE SCALE GENOMIC DNA]</scope>
    <source>
        <strain evidence="2 3">CCGM3</strain>
    </source>
</reference>
<protein>
    <submittedName>
        <fullName evidence="2">Uncharacterized protein</fullName>
    </submittedName>
</protein>
<feature type="coiled-coil region" evidence="1">
    <location>
        <begin position="19"/>
        <end position="53"/>
    </location>
</feature>
<dbReference type="Proteomes" id="UP000254939">
    <property type="component" value="Unassembled WGS sequence"/>
</dbReference>
<evidence type="ECO:0000313" key="2">
    <source>
        <dbReference type="EMBL" id="RDJ05799.1"/>
    </source>
</evidence>
<evidence type="ECO:0000313" key="3">
    <source>
        <dbReference type="Proteomes" id="UP000254939"/>
    </source>
</evidence>
<dbReference type="EMBL" id="NAAC01000031">
    <property type="protein sequence ID" value="RDJ05799.1"/>
    <property type="molecule type" value="Genomic_DNA"/>
</dbReference>
<gene>
    <name evidence="2" type="ORF">B5K06_25565</name>
</gene>
<sequence length="65" mass="7510">MDHMLLGKVSEILDVINEIRRLNILNQQLVKKLEVVEADREREREALLSLVRELEARFALRAAAA</sequence>
<name>A0A370KIT0_9HYPH</name>
<proteinExistence type="predicted"/>
<keyword evidence="1" id="KW-0175">Coiled coil</keyword>